<feature type="transmembrane region" description="Helical" evidence="1">
    <location>
        <begin position="26"/>
        <end position="47"/>
    </location>
</feature>
<keyword evidence="1" id="KW-0472">Membrane</keyword>
<evidence type="ECO:0000313" key="4">
    <source>
        <dbReference type="Proteomes" id="UP000291572"/>
    </source>
</evidence>
<gene>
    <name evidence="3" type="ORF">EWH12_10160</name>
</gene>
<name>A0A8G2DXW5_9SPHN</name>
<dbReference type="Proteomes" id="UP000291572">
    <property type="component" value="Unassembled WGS sequence"/>
</dbReference>
<dbReference type="AlphaFoldDB" id="A0A8G2DXW5"/>
<comment type="caution">
    <text evidence="3">The sequence shown here is derived from an EMBL/GenBank/DDBJ whole genome shotgun (WGS) entry which is preliminary data.</text>
</comment>
<dbReference type="EMBL" id="SEOO01000014">
    <property type="protein sequence ID" value="RYM11057.1"/>
    <property type="molecule type" value="Genomic_DNA"/>
</dbReference>
<reference evidence="3 4" key="1">
    <citation type="submission" date="2019-02" db="EMBL/GenBank/DDBJ databases">
        <authorList>
            <person name="Feng G."/>
        </authorList>
    </citation>
    <scope>NUCLEOTIDE SEQUENCE [LARGE SCALE GENOMIC DNA]</scope>
    <source>
        <strain evidence="3 4">CCTCC AB 2011146</strain>
    </source>
</reference>
<dbReference type="OrthoDB" id="5702018at2"/>
<feature type="domain" description="DUF1206" evidence="2">
    <location>
        <begin position="30"/>
        <end position="97"/>
    </location>
</feature>
<feature type="transmembrane region" description="Helical" evidence="1">
    <location>
        <begin position="67"/>
        <end position="89"/>
    </location>
</feature>
<feature type="domain" description="DUF1206" evidence="2">
    <location>
        <begin position="112"/>
        <end position="185"/>
    </location>
</feature>
<evidence type="ECO:0000259" key="2">
    <source>
        <dbReference type="Pfam" id="PF06724"/>
    </source>
</evidence>
<evidence type="ECO:0000313" key="3">
    <source>
        <dbReference type="EMBL" id="RYM11057.1"/>
    </source>
</evidence>
<organism evidence="3 4">
    <name type="scientific">Sphingobium cupriresistens</name>
    <dbReference type="NCBI Taxonomy" id="1132417"/>
    <lineage>
        <taxon>Bacteria</taxon>
        <taxon>Pseudomonadati</taxon>
        <taxon>Pseudomonadota</taxon>
        <taxon>Alphaproteobacteria</taxon>
        <taxon>Sphingomonadales</taxon>
        <taxon>Sphingomonadaceae</taxon>
        <taxon>Sphingobium</taxon>
    </lineage>
</organism>
<feature type="transmembrane region" description="Helical" evidence="1">
    <location>
        <begin position="109"/>
        <end position="133"/>
    </location>
</feature>
<protein>
    <submittedName>
        <fullName evidence="3">DUF1206 domain-containing protein</fullName>
    </submittedName>
</protein>
<feature type="transmembrane region" description="Helical" evidence="1">
    <location>
        <begin position="252"/>
        <end position="271"/>
    </location>
</feature>
<evidence type="ECO:0000256" key="1">
    <source>
        <dbReference type="SAM" id="Phobius"/>
    </source>
</evidence>
<dbReference type="InterPro" id="IPR009597">
    <property type="entry name" value="DUF1206"/>
</dbReference>
<accession>A0A8G2DXW5</accession>
<feature type="transmembrane region" description="Helical" evidence="1">
    <location>
        <begin position="153"/>
        <end position="178"/>
    </location>
</feature>
<dbReference type="Pfam" id="PF06724">
    <property type="entry name" value="DUF1206"/>
    <property type="match status" value="3"/>
</dbReference>
<feature type="transmembrane region" description="Helical" evidence="1">
    <location>
        <begin position="209"/>
        <end position="228"/>
    </location>
</feature>
<keyword evidence="1" id="KW-0812">Transmembrane</keyword>
<proteinExistence type="predicted"/>
<keyword evidence="1" id="KW-1133">Transmembrane helix</keyword>
<feature type="domain" description="DUF1206" evidence="2">
    <location>
        <begin position="208"/>
        <end position="276"/>
    </location>
</feature>
<sequence length="286" mass="30644">MGTDVLPAHWPCDREYGMTYDDRMTLLARIGFAARGLVYILIGWFALDVAVNGGQLKDNQGALGTLASAPLGHVLLAICAIGFVGYAIWRLTEGITDPENRSRDIKGRFARAGYAVSGITHLALATAAARLALRQTPAQGGSPGDESAQSWSAWLLAQPGGTLMLIMVGIGFFAVAAAQAVKAYKARFDELDAQVPAPRYVRWVGRCGYAARALIFAIIGWFLIMAATNHDADRAGGLGEALQQLRSQSEGAAILGIVAFGLALFGMFSLIEARYRRIRVKKPGFL</sequence>